<dbReference type="EMBL" id="JAPQYE010000002">
    <property type="protein sequence ID" value="MCZ0727472.1"/>
    <property type="molecule type" value="Genomic_DNA"/>
</dbReference>
<organism evidence="4 5">
    <name type="scientific">Mycolicibacterium iranicum</name>
    <name type="common">Mycobacterium iranicum</name>
    <dbReference type="NCBI Taxonomy" id="912594"/>
    <lineage>
        <taxon>Bacteria</taxon>
        <taxon>Bacillati</taxon>
        <taxon>Actinomycetota</taxon>
        <taxon>Actinomycetes</taxon>
        <taxon>Mycobacteriales</taxon>
        <taxon>Mycobacteriaceae</taxon>
        <taxon>Mycolicibacterium</taxon>
    </lineage>
</organism>
<gene>
    <name evidence="4" type="ORF">AWC12_09775</name>
    <name evidence="3" type="ORF">OY187_05400</name>
</gene>
<evidence type="ECO:0000313" key="4">
    <source>
        <dbReference type="EMBL" id="ORV89685.1"/>
    </source>
</evidence>
<dbReference type="InterPro" id="IPR022488">
    <property type="entry name" value="PPK2-related"/>
</dbReference>
<dbReference type="InterPro" id="IPR022300">
    <property type="entry name" value="PPK2-rel_1"/>
</dbReference>
<evidence type="ECO:0000313" key="6">
    <source>
        <dbReference type="Proteomes" id="UP001084650"/>
    </source>
</evidence>
<dbReference type="RefSeq" id="WP_024446094.1">
    <property type="nucleotide sequence ID" value="NZ_JAPQYE010000002.1"/>
</dbReference>
<dbReference type="GO" id="GO:0016776">
    <property type="term" value="F:phosphotransferase activity, phosphate group as acceptor"/>
    <property type="evidence" value="ECO:0007669"/>
    <property type="project" value="InterPro"/>
</dbReference>
<dbReference type="NCBIfam" id="TIGR03709">
    <property type="entry name" value="PPK2_rel_1"/>
    <property type="match status" value="1"/>
</dbReference>
<evidence type="ECO:0000313" key="5">
    <source>
        <dbReference type="Proteomes" id="UP000193622"/>
    </source>
</evidence>
<dbReference type="Proteomes" id="UP001084650">
    <property type="component" value="Unassembled WGS sequence"/>
</dbReference>
<dbReference type="EMBL" id="LQPC01000026">
    <property type="protein sequence ID" value="ORV89685.1"/>
    <property type="molecule type" value="Genomic_DNA"/>
</dbReference>
<sequence length="294" mass="33773">MTDTRRTKEPDDLPSLWTHQPHEELTFRPGDKVADIDAAATPGFRGSKSDAPTLQEERNVRFAELQEMLYANSRAGDTRSVLLVLQGMDTAGKGGIVKHVVGAANPQGIDYRSFGKPTPEELSHHYLWRIRKALPQPGHIGVFDRSHYEDVLIVRVHNLVPPDVWEPRYDEINAFERELVDSGTTLVKVAMFVSLDEQKKRLAERLERPDKFWKYNPADIDERMKWPLYQEAYQAMLDRTSTDYAPWHIVPSNRKWYSRLAILELLIEALKGLNMSWPPADFDVEAEKKRLAAV</sequence>
<feature type="domain" description="Polyphosphate kinase-2-related" evidence="2">
    <location>
        <begin position="57"/>
        <end position="272"/>
    </location>
</feature>
<dbReference type="PANTHER" id="PTHR34383:SF3">
    <property type="entry name" value="POLYPHOSPHATE:AMP PHOSPHOTRANSFERASE"/>
    <property type="match status" value="1"/>
</dbReference>
<protein>
    <submittedName>
        <fullName evidence="3 4">Polyphosphate kinase</fullName>
    </submittedName>
</protein>
<keyword evidence="4" id="KW-0808">Transferase</keyword>
<comment type="caution">
    <text evidence="4">The sequence shown here is derived from an EMBL/GenBank/DDBJ whole genome shotgun (WGS) entry which is preliminary data.</text>
</comment>
<dbReference type="GO" id="GO:0006797">
    <property type="term" value="P:polyphosphate metabolic process"/>
    <property type="evidence" value="ECO:0007669"/>
    <property type="project" value="InterPro"/>
</dbReference>
<dbReference type="InterPro" id="IPR027417">
    <property type="entry name" value="P-loop_NTPase"/>
</dbReference>
<accession>A0A1X1WSP7</accession>
<keyword evidence="4" id="KW-0418">Kinase</keyword>
<evidence type="ECO:0000259" key="2">
    <source>
        <dbReference type="Pfam" id="PF03976"/>
    </source>
</evidence>
<evidence type="ECO:0000256" key="1">
    <source>
        <dbReference type="SAM" id="MobiDB-lite"/>
    </source>
</evidence>
<name>A0A1X1WSP7_MYCIR</name>
<dbReference type="Proteomes" id="UP000193622">
    <property type="component" value="Unassembled WGS sequence"/>
</dbReference>
<dbReference type="GO" id="GO:0016301">
    <property type="term" value="F:kinase activity"/>
    <property type="evidence" value="ECO:0007669"/>
    <property type="project" value="UniProtKB-KW"/>
</dbReference>
<reference evidence="3" key="2">
    <citation type="submission" date="2022-12" db="EMBL/GenBank/DDBJ databases">
        <title>Whole genome sequence of Mycolicibacterium iranicum strain SBH312.</title>
        <authorList>
            <person name="Jani J."/>
            <person name="Arifin Mustapha Z."/>
            <person name="Ahmed K."/>
            <person name="Kai Ling C."/>
        </authorList>
    </citation>
    <scope>NUCLEOTIDE SEQUENCE</scope>
    <source>
        <strain evidence="3">SBH312</strain>
    </source>
</reference>
<keyword evidence="6" id="KW-1185">Reference proteome</keyword>
<dbReference type="AlphaFoldDB" id="A0A1X1WSP7"/>
<proteinExistence type="predicted"/>
<evidence type="ECO:0000313" key="3">
    <source>
        <dbReference type="EMBL" id="MCZ0727472.1"/>
    </source>
</evidence>
<dbReference type="Pfam" id="PF03976">
    <property type="entry name" value="PPK2"/>
    <property type="match status" value="1"/>
</dbReference>
<dbReference type="PANTHER" id="PTHR34383">
    <property type="entry name" value="POLYPHOSPHATE:AMP PHOSPHOTRANSFERASE-RELATED"/>
    <property type="match status" value="1"/>
</dbReference>
<feature type="compositionally biased region" description="Basic and acidic residues" evidence="1">
    <location>
        <begin position="1"/>
        <end position="11"/>
    </location>
</feature>
<dbReference type="Gene3D" id="3.40.50.300">
    <property type="entry name" value="P-loop containing nucleotide triphosphate hydrolases"/>
    <property type="match status" value="1"/>
</dbReference>
<feature type="compositionally biased region" description="Basic and acidic residues" evidence="1">
    <location>
        <begin position="20"/>
        <end position="35"/>
    </location>
</feature>
<feature type="region of interest" description="Disordered" evidence="1">
    <location>
        <begin position="1"/>
        <end position="51"/>
    </location>
</feature>
<dbReference type="SUPFAM" id="SSF52540">
    <property type="entry name" value="P-loop containing nucleoside triphosphate hydrolases"/>
    <property type="match status" value="1"/>
</dbReference>
<reference evidence="4 5" key="1">
    <citation type="submission" date="2016-01" db="EMBL/GenBank/DDBJ databases">
        <title>The new phylogeny of the genus Mycobacterium.</title>
        <authorList>
            <person name="Tarcisio F."/>
            <person name="Conor M."/>
            <person name="Antonella G."/>
            <person name="Elisabetta G."/>
            <person name="Giulia F.S."/>
            <person name="Sara T."/>
            <person name="Anna F."/>
            <person name="Clotilde B."/>
            <person name="Roberto B."/>
            <person name="Veronica D.S."/>
            <person name="Fabio R."/>
            <person name="Monica P."/>
            <person name="Olivier J."/>
            <person name="Enrico T."/>
            <person name="Nicola S."/>
        </authorList>
    </citation>
    <scope>NUCLEOTIDE SEQUENCE [LARGE SCALE GENOMIC DNA]</scope>
    <source>
        <strain evidence="4 5">DSM 45541</strain>
    </source>
</reference>